<dbReference type="Proteomes" id="UP001216709">
    <property type="component" value="Unassembled WGS sequence"/>
</dbReference>
<accession>A0AAW6KHV0</accession>
<reference evidence="3" key="1">
    <citation type="submission" date="2022-12" db="EMBL/GenBank/DDBJ databases">
        <title>Draft Genome Sequences of Bacillus licheniformis and Bacillus paralicheniformis strains isolated from Irish skim milk powders.</title>
        <authorList>
            <person name="Lourenco A."/>
            <person name="Li F."/>
            <person name="Geraldine D."/>
            <person name="Tobin J.T."/>
            <person name="Butler F."/>
            <person name="Jordan K."/>
            <person name="Obrien T."/>
        </authorList>
    </citation>
    <scope>NUCLEOTIDE SEQUENCE</scope>
    <source>
        <strain evidence="3">3370</strain>
    </source>
</reference>
<dbReference type="InterPro" id="IPR014197">
    <property type="entry name" value="Sporulation_prot_YunB"/>
</dbReference>
<keyword evidence="2" id="KW-1133">Transmembrane helix</keyword>
<evidence type="ECO:0000256" key="1">
    <source>
        <dbReference type="SAM" id="MobiDB-lite"/>
    </source>
</evidence>
<evidence type="ECO:0000256" key="2">
    <source>
        <dbReference type="SAM" id="Phobius"/>
    </source>
</evidence>
<protein>
    <submittedName>
        <fullName evidence="3">Sporulation protein YunB</fullName>
    </submittedName>
</protein>
<comment type="caution">
    <text evidence="3">The sequence shown here is derived from an EMBL/GenBank/DDBJ whole genome shotgun (WGS) entry which is preliminary data.</text>
</comment>
<evidence type="ECO:0000313" key="4">
    <source>
        <dbReference type="Proteomes" id="UP001216709"/>
    </source>
</evidence>
<feature type="compositionally biased region" description="Basic and acidic residues" evidence="1">
    <location>
        <begin position="244"/>
        <end position="258"/>
    </location>
</feature>
<sequence>MRRFRGPLSKRGPLPFRYVMLLSFVFFIFSTAVSLLIINSSIKPTLLNIAEMETNRIATHVIQEAVEDYMNQDENVQNMVEMKTNENGKVTTINFNSHVVRDMQTKITKRLHENLKVTETEEFNSSAKTPEDKSDGVIYQIPLGQTTGNSLLGNLGPKIPVRFNVVGDVFTDFKKSVEPYGINNALINIGILVEVKVRVVIPFATKTAVVKNTIPATIQAVHGEVPDFYSGSGSQTAPSIQIPPKDEKTEQKKEQNKQ</sequence>
<feature type="region of interest" description="Disordered" evidence="1">
    <location>
        <begin position="230"/>
        <end position="258"/>
    </location>
</feature>
<dbReference type="PIRSF" id="PIRSF021383">
    <property type="entry name" value="YunB"/>
    <property type="match status" value="1"/>
</dbReference>
<name>A0AAW6KHV0_9BACI</name>
<gene>
    <name evidence="3" type="primary">yunB</name>
    <name evidence="3" type="ORF">PVN32_12930</name>
</gene>
<proteinExistence type="predicted"/>
<dbReference type="EMBL" id="JARAFO010000035">
    <property type="protein sequence ID" value="MDE1453076.1"/>
    <property type="molecule type" value="Genomic_DNA"/>
</dbReference>
<dbReference type="Pfam" id="PF09560">
    <property type="entry name" value="Spore_YunB"/>
    <property type="match status" value="1"/>
</dbReference>
<keyword evidence="2" id="KW-0812">Transmembrane</keyword>
<feature type="transmembrane region" description="Helical" evidence="2">
    <location>
        <begin position="21"/>
        <end position="42"/>
    </location>
</feature>
<evidence type="ECO:0000313" key="3">
    <source>
        <dbReference type="EMBL" id="MDE1453076.1"/>
    </source>
</evidence>
<organism evidence="3 4">
    <name type="scientific">Bacillus paralicheniformis</name>
    <dbReference type="NCBI Taxonomy" id="1648923"/>
    <lineage>
        <taxon>Bacteria</taxon>
        <taxon>Bacillati</taxon>
        <taxon>Bacillota</taxon>
        <taxon>Bacilli</taxon>
        <taxon>Bacillales</taxon>
        <taxon>Bacillaceae</taxon>
        <taxon>Bacillus</taxon>
    </lineage>
</organism>
<dbReference type="AlphaFoldDB" id="A0AAW6KHV0"/>
<keyword evidence="2" id="KW-0472">Membrane</keyword>
<dbReference type="RefSeq" id="WP_065643721.1">
    <property type="nucleotide sequence ID" value="NZ_AP025342.1"/>
</dbReference>
<dbReference type="NCBIfam" id="TIGR02832">
    <property type="entry name" value="spo_yunB"/>
    <property type="match status" value="1"/>
</dbReference>